<reference evidence="2" key="1">
    <citation type="submission" date="2014-05" db="EMBL/GenBank/DDBJ databases">
        <title>The transcriptome of the halophilic microalga Tetraselmis sp. GSL018 isolated from the Great Salt Lake, Utah.</title>
        <authorList>
            <person name="Jinkerson R.E."/>
            <person name="D'Adamo S."/>
            <person name="Posewitz M.C."/>
        </authorList>
    </citation>
    <scope>NUCLEOTIDE SEQUENCE</scope>
    <source>
        <strain evidence="2">GSL018</strain>
    </source>
</reference>
<dbReference type="AlphaFoldDB" id="A0A061QY79"/>
<evidence type="ECO:0000256" key="1">
    <source>
        <dbReference type="SAM" id="MobiDB-lite"/>
    </source>
</evidence>
<feature type="compositionally biased region" description="Low complexity" evidence="1">
    <location>
        <begin position="92"/>
        <end position="102"/>
    </location>
</feature>
<protein>
    <submittedName>
        <fullName evidence="2">Uncharacterized protein</fullName>
    </submittedName>
</protein>
<feature type="non-terminal residue" evidence="2">
    <location>
        <position position="1"/>
    </location>
</feature>
<dbReference type="EMBL" id="GBEZ01023465">
    <property type="protein sequence ID" value="JAC63425.1"/>
    <property type="molecule type" value="Transcribed_RNA"/>
</dbReference>
<feature type="non-terminal residue" evidence="2">
    <location>
        <position position="109"/>
    </location>
</feature>
<feature type="region of interest" description="Disordered" evidence="1">
    <location>
        <begin position="1"/>
        <end position="42"/>
    </location>
</feature>
<sequence length="109" mass="10986">AARDPSPTEQQAPLAASLEEPGERGSVKWNTNSMPEARSAEPSCDVAIQLADAAAGITSALRAELGPLAGSPLPDVPMSGKAAPEKTPEKQASPSSAASGSSRRTPPTP</sequence>
<proteinExistence type="predicted"/>
<accession>A0A061QY79</accession>
<organism evidence="2">
    <name type="scientific">Tetraselmis sp. GSL018</name>
    <dbReference type="NCBI Taxonomy" id="582737"/>
    <lineage>
        <taxon>Eukaryota</taxon>
        <taxon>Viridiplantae</taxon>
        <taxon>Chlorophyta</taxon>
        <taxon>core chlorophytes</taxon>
        <taxon>Chlorodendrophyceae</taxon>
        <taxon>Chlorodendrales</taxon>
        <taxon>Chlorodendraceae</taxon>
        <taxon>Tetraselmis</taxon>
    </lineage>
</organism>
<feature type="region of interest" description="Disordered" evidence="1">
    <location>
        <begin position="66"/>
        <end position="109"/>
    </location>
</feature>
<gene>
    <name evidence="2" type="ORF">TSPGSL018_20706</name>
</gene>
<evidence type="ECO:0000313" key="2">
    <source>
        <dbReference type="EMBL" id="JAC63425.1"/>
    </source>
</evidence>
<name>A0A061QY79_9CHLO</name>